<keyword evidence="3" id="KW-1185">Reference proteome</keyword>
<reference evidence="2 3" key="1">
    <citation type="submission" date="2023-03" db="EMBL/GenBank/DDBJ databases">
        <title>Novosphingobium cyanobacteriorum sp. nov., isolated from a eutrophic reservoir during the Microcystis bloom period.</title>
        <authorList>
            <person name="Kang M."/>
            <person name="Le V."/>
            <person name="Ko S.-R."/>
            <person name="Lee S.-A."/>
            <person name="Ahn C.-Y."/>
        </authorList>
    </citation>
    <scope>NUCLEOTIDE SEQUENCE [LARGE SCALE GENOMIC DNA]</scope>
    <source>
        <strain evidence="2 3">HBC54</strain>
    </source>
</reference>
<organism evidence="2 3">
    <name type="scientific">Novosphingobium cyanobacteriorum</name>
    <dbReference type="NCBI Taxonomy" id="3024215"/>
    <lineage>
        <taxon>Bacteria</taxon>
        <taxon>Pseudomonadati</taxon>
        <taxon>Pseudomonadota</taxon>
        <taxon>Alphaproteobacteria</taxon>
        <taxon>Sphingomonadales</taxon>
        <taxon>Sphingomonadaceae</taxon>
        <taxon>Novosphingobium</taxon>
    </lineage>
</organism>
<dbReference type="Proteomes" id="UP001222770">
    <property type="component" value="Unassembled WGS sequence"/>
</dbReference>
<proteinExistence type="predicted"/>
<dbReference type="Pfam" id="PF03061">
    <property type="entry name" value="4HBT"/>
    <property type="match status" value="1"/>
</dbReference>
<sequence>MSYRDHGPDWVELGLPWREDLVGDPETGVLASGPIISLLDNATSMAAWVSQGEFRPQVTLDLRIDYLRAAARGKAIVARGECYRLRRTMAFVRGLAHDGDPSDPVAHATGIFMLVHGDEWAADGRDRAIRAEEK</sequence>
<dbReference type="InterPro" id="IPR006683">
    <property type="entry name" value="Thioestr_dom"/>
</dbReference>
<dbReference type="EMBL" id="JAROCY010000004">
    <property type="protein sequence ID" value="MDF8332512.1"/>
    <property type="molecule type" value="Genomic_DNA"/>
</dbReference>
<dbReference type="SUPFAM" id="SSF54637">
    <property type="entry name" value="Thioesterase/thiol ester dehydrase-isomerase"/>
    <property type="match status" value="1"/>
</dbReference>
<accession>A0ABT6CF23</accession>
<feature type="domain" description="Thioesterase" evidence="1">
    <location>
        <begin position="28"/>
        <end position="102"/>
    </location>
</feature>
<name>A0ABT6CF23_9SPHN</name>
<gene>
    <name evidence="2" type="ORF">POM99_04800</name>
</gene>
<dbReference type="PANTHER" id="PTHR43240:SF7">
    <property type="entry name" value="BLR7284 PROTEIN"/>
    <property type="match status" value="1"/>
</dbReference>
<dbReference type="InterPro" id="IPR029069">
    <property type="entry name" value="HotDog_dom_sf"/>
</dbReference>
<protein>
    <submittedName>
        <fullName evidence="2">PaaI family thioesterase</fullName>
    </submittedName>
</protein>
<comment type="caution">
    <text evidence="2">The sequence shown here is derived from an EMBL/GenBank/DDBJ whole genome shotgun (WGS) entry which is preliminary data.</text>
</comment>
<evidence type="ECO:0000259" key="1">
    <source>
        <dbReference type="Pfam" id="PF03061"/>
    </source>
</evidence>
<evidence type="ECO:0000313" key="2">
    <source>
        <dbReference type="EMBL" id="MDF8332512.1"/>
    </source>
</evidence>
<dbReference type="PANTHER" id="PTHR43240">
    <property type="entry name" value="1,4-DIHYDROXY-2-NAPHTHOYL-COA THIOESTERASE 1"/>
    <property type="match status" value="1"/>
</dbReference>
<dbReference type="CDD" id="cd03443">
    <property type="entry name" value="PaaI_thioesterase"/>
    <property type="match status" value="1"/>
</dbReference>
<dbReference type="Gene3D" id="3.10.129.10">
    <property type="entry name" value="Hotdog Thioesterase"/>
    <property type="match status" value="1"/>
</dbReference>
<evidence type="ECO:0000313" key="3">
    <source>
        <dbReference type="Proteomes" id="UP001222770"/>
    </source>
</evidence>